<comment type="function">
    <text evidence="2 12">Catalyzes the ADP transfer from ATP to D-glycero-beta-D-manno-heptose 1-phosphate, yielding ADP-D-glycero-beta-D-manno-heptose.</text>
</comment>
<dbReference type="STRING" id="1479485.DA73_0231250"/>
<feature type="region of interest" description="Ribokinase" evidence="12">
    <location>
        <begin position="1"/>
        <end position="352"/>
    </location>
</feature>
<reference evidence="16" key="1">
    <citation type="journal article" date="2015" name="Genome Announc.">
        <title>Draft Genome Sequence of Tolypothrix boutellei Strain VB521301.</title>
        <authorList>
            <person name="Chandrababunaidu M.M."/>
            <person name="Singh D."/>
            <person name="Sen D."/>
            <person name="Bhan S."/>
            <person name="Das S."/>
            <person name="Gupta A."/>
            <person name="Adhikary S.P."/>
            <person name="Tripathy S."/>
        </authorList>
    </citation>
    <scope>NUCLEOTIDE SEQUENCE</scope>
    <source>
        <strain evidence="16">VB521301</strain>
    </source>
</reference>
<dbReference type="GO" id="GO:0033786">
    <property type="term" value="F:heptose-1-phosphate adenylyltransferase activity"/>
    <property type="evidence" value="ECO:0007669"/>
    <property type="project" value="UniProtKB-UniRule"/>
</dbReference>
<evidence type="ECO:0000256" key="1">
    <source>
        <dbReference type="ARBA" id="ARBA00002319"/>
    </source>
</evidence>
<dbReference type="Gene3D" id="3.40.50.620">
    <property type="entry name" value="HUPs"/>
    <property type="match status" value="1"/>
</dbReference>
<evidence type="ECO:0000256" key="6">
    <source>
        <dbReference type="ARBA" id="ARBA00022741"/>
    </source>
</evidence>
<feature type="domain" description="Cytidyltransferase-like" evidence="14">
    <location>
        <begin position="380"/>
        <end position="504"/>
    </location>
</feature>
<evidence type="ECO:0000256" key="4">
    <source>
        <dbReference type="ARBA" id="ARBA00022679"/>
    </source>
</evidence>
<evidence type="ECO:0000313" key="17">
    <source>
        <dbReference type="Proteomes" id="UP000029738"/>
    </source>
</evidence>
<proteinExistence type="inferred from homology"/>
<dbReference type="InterPro" id="IPR014729">
    <property type="entry name" value="Rossmann-like_a/b/a_fold"/>
</dbReference>
<dbReference type="UniPathway" id="UPA00356">
    <property type="reaction ID" value="UER00437"/>
</dbReference>
<evidence type="ECO:0000256" key="10">
    <source>
        <dbReference type="ARBA" id="ARBA00023277"/>
    </source>
</evidence>
<dbReference type="Pfam" id="PF01467">
    <property type="entry name" value="CTP_transf_like"/>
    <property type="match status" value="1"/>
</dbReference>
<accession>A0A0C1N8P2</accession>
<dbReference type="InterPro" id="IPR004821">
    <property type="entry name" value="Cyt_trans-like"/>
</dbReference>
<dbReference type="GO" id="GO:0009244">
    <property type="term" value="P:lipopolysaccharide core region biosynthetic process"/>
    <property type="evidence" value="ECO:0007669"/>
    <property type="project" value="UniProtKB-UniPathway"/>
</dbReference>
<dbReference type="GO" id="GO:0033785">
    <property type="term" value="F:heptose 7-phosphate kinase activity"/>
    <property type="evidence" value="ECO:0007669"/>
    <property type="project" value="UniProtKB-UniRule"/>
</dbReference>
<comment type="similarity">
    <text evidence="12">In the C-terminal section; belongs to the cytidylyltransferase family.</text>
</comment>
<keyword evidence="4 12" id="KW-0808">Transferase</keyword>
<dbReference type="SUPFAM" id="SSF53613">
    <property type="entry name" value="Ribokinase-like"/>
    <property type="match status" value="1"/>
</dbReference>
<dbReference type="AlphaFoldDB" id="A0A0C1N8P2"/>
<comment type="pathway">
    <text evidence="3">Bacterial outer membrane biogenesis; LPS core biosynthesis.</text>
</comment>
<comment type="caution">
    <text evidence="12">Lacks conserved residue(s) required for the propagation of feature annotation.</text>
</comment>
<dbReference type="GO" id="GO:0005524">
    <property type="term" value="F:ATP binding"/>
    <property type="evidence" value="ECO:0007669"/>
    <property type="project" value="UniProtKB-UniRule"/>
</dbReference>
<dbReference type="NCBIfam" id="TIGR02199">
    <property type="entry name" value="rfaE_dom_II"/>
    <property type="match status" value="1"/>
</dbReference>
<feature type="region of interest" description="Cytidylyltransferase" evidence="12">
    <location>
        <begin position="380"/>
        <end position="511"/>
    </location>
</feature>
<comment type="catalytic activity">
    <reaction evidence="12">
        <text>D-glycero-beta-D-manno-heptose 7-phosphate + ATP = D-glycero-beta-D-manno-heptose 1,7-bisphosphate + ADP + H(+)</text>
        <dbReference type="Rhea" id="RHEA:27473"/>
        <dbReference type="ChEBI" id="CHEBI:15378"/>
        <dbReference type="ChEBI" id="CHEBI:30616"/>
        <dbReference type="ChEBI" id="CHEBI:60204"/>
        <dbReference type="ChEBI" id="CHEBI:60208"/>
        <dbReference type="ChEBI" id="CHEBI:456216"/>
        <dbReference type="EC" id="2.7.1.167"/>
    </reaction>
</comment>
<keyword evidence="5 12" id="KW-0548">Nucleotidyltransferase</keyword>
<dbReference type="PANTHER" id="PTHR46969">
    <property type="entry name" value="BIFUNCTIONAL PROTEIN HLDE"/>
    <property type="match status" value="1"/>
</dbReference>
<evidence type="ECO:0000256" key="8">
    <source>
        <dbReference type="ARBA" id="ARBA00022840"/>
    </source>
</evidence>
<evidence type="ECO:0000259" key="13">
    <source>
        <dbReference type="Pfam" id="PF00294"/>
    </source>
</evidence>
<dbReference type="Proteomes" id="UP000029738">
    <property type="component" value="Unassembled WGS sequence"/>
</dbReference>
<comment type="caution">
    <text evidence="16">The sequence shown here is derived from an EMBL/GenBank/DDBJ whole genome shotgun (WGS) entry which is preliminary data.</text>
</comment>
<evidence type="ECO:0000256" key="5">
    <source>
        <dbReference type="ARBA" id="ARBA00022695"/>
    </source>
</evidence>
<comment type="catalytic activity">
    <reaction evidence="11 12">
        <text>D-glycero-beta-D-manno-heptose 1-phosphate + ATP + H(+) = ADP-D-glycero-beta-D-manno-heptose + diphosphate</text>
        <dbReference type="Rhea" id="RHEA:27465"/>
        <dbReference type="ChEBI" id="CHEBI:15378"/>
        <dbReference type="ChEBI" id="CHEBI:30616"/>
        <dbReference type="ChEBI" id="CHEBI:33019"/>
        <dbReference type="ChEBI" id="CHEBI:59967"/>
        <dbReference type="ChEBI" id="CHEBI:61593"/>
        <dbReference type="EC" id="2.7.7.70"/>
    </reaction>
</comment>
<keyword evidence="7 12" id="KW-0418">Kinase</keyword>
<keyword evidence="10 12" id="KW-0119">Carbohydrate metabolism</keyword>
<dbReference type="InterPro" id="IPR011913">
    <property type="entry name" value="RfaE_dom_I"/>
</dbReference>
<evidence type="ECO:0000256" key="11">
    <source>
        <dbReference type="ARBA" id="ARBA00047428"/>
    </source>
</evidence>
<dbReference type="EC" id="2.7.1.167" evidence="12"/>
<evidence type="ECO:0000256" key="3">
    <source>
        <dbReference type="ARBA" id="ARBA00004713"/>
    </source>
</evidence>
<keyword evidence="6 12" id="KW-0547">Nucleotide-binding</keyword>
<evidence type="ECO:0000313" key="16">
    <source>
        <dbReference type="EMBL" id="KIE08956.1"/>
    </source>
</evidence>
<dbReference type="Gene3D" id="3.40.1190.20">
    <property type="match status" value="1"/>
</dbReference>
<dbReference type="EMBL" id="JHEG04000001">
    <property type="protein sequence ID" value="KAF3885355.1"/>
    <property type="molecule type" value="Genomic_DNA"/>
</dbReference>
<comment type="subunit">
    <text evidence="12">Homodimer.</text>
</comment>
<dbReference type="NCBIfam" id="TIGR00125">
    <property type="entry name" value="cyt_tran_rel"/>
    <property type="match status" value="1"/>
</dbReference>
<dbReference type="SUPFAM" id="SSF52374">
    <property type="entry name" value="Nucleotidylyl transferase"/>
    <property type="match status" value="1"/>
</dbReference>
<dbReference type="InterPro" id="IPR011914">
    <property type="entry name" value="RfaE_dom_II"/>
</dbReference>
<gene>
    <name evidence="15" type="primary">rfaE2</name>
    <name evidence="12" type="synonym">hldE</name>
    <name evidence="16" type="ORF">DA73_0231250</name>
    <name evidence="15" type="ORF">DA73_0400007700</name>
</gene>
<dbReference type="CDD" id="cd01172">
    <property type="entry name" value="RfaE_like"/>
    <property type="match status" value="1"/>
</dbReference>
<evidence type="ECO:0000256" key="7">
    <source>
        <dbReference type="ARBA" id="ARBA00022777"/>
    </source>
</evidence>
<comment type="pathway">
    <text evidence="12">Nucleotide-sugar biosynthesis; ADP-L-glycero-beta-D-manno-heptose biosynthesis; ADP-L-glycero-beta-D-manno-heptose from D-glycero-beta-D-manno-heptose 7-phosphate: step 1/4.</text>
</comment>
<reference evidence="15" key="2">
    <citation type="submission" date="2019-11" db="EMBL/GenBank/DDBJ databases">
        <title>Improved Assembly of Tolypothrix boutellei genome.</title>
        <authorList>
            <person name="Sarangi A.N."/>
            <person name="Mukherjee M."/>
            <person name="Ghosh S."/>
            <person name="Singh D."/>
            <person name="Das A."/>
            <person name="Kant S."/>
            <person name="Prusty A."/>
            <person name="Tripathy S."/>
        </authorList>
    </citation>
    <scope>NUCLEOTIDE SEQUENCE</scope>
    <source>
        <strain evidence="15">VB521301</strain>
    </source>
</reference>
<dbReference type="GO" id="GO:0016773">
    <property type="term" value="F:phosphotransferase activity, alcohol group as acceptor"/>
    <property type="evidence" value="ECO:0007669"/>
    <property type="project" value="InterPro"/>
</dbReference>
<comment type="pathway">
    <text evidence="12">Nucleotide-sugar biosynthesis; ADP-L-glycero-beta-D-manno-heptose biosynthesis; ADP-L-glycero-beta-D-manno-heptose from D-glycero-beta-D-manno-heptose 7-phosphate: step 3/4.</text>
</comment>
<sequence>MKPDLLKLLDTTPNLHVIVIGEAMLDGYLEGFSDRLCPEAPVPVVTVKNRVYVPGGAANTAVNITSFGGQVTFLSVIGDDSEGLQLKRSLLEQGVSTTDLIVHPGRQTLAKQRAIAASQILLRIDTGTTNAIDGDTEQALIAKLQLVFPQCHAVIISDYGYGILTAKVIDAIAQLQQQHPRILVVDSKNLTVYRHLKVTAVKPNYEQTTQLLKIPPYIPIQNQEISRAEQITPYGEKLLDITGAKIVAVTLDTEGAIVFQGDSPPHRTYTQPTNQSRTAGAGDTYISALTLALASGAATPLAADFAASAAAIVVRKEGTTTCSIEELRLFLSSSSPTPPHSPSPALPLSSSPTLQKNITDTNQLITVIADYRKAGYKIVFTNGCFDILHAGHVSYLNRAKALGDILIIGVNSDNSIRRIKGETRPINSLEDRIQVLGGLACVDYLIAFNEDTPINLIRLVQPDIYVKGGDYTIETLPEAPVIQQFGGVVKLLPFLENRSTTEIIKKIIQNH</sequence>
<evidence type="ECO:0000259" key="14">
    <source>
        <dbReference type="Pfam" id="PF01467"/>
    </source>
</evidence>
<feature type="domain" description="Carbohydrate kinase PfkB" evidence="13">
    <location>
        <begin position="16"/>
        <end position="323"/>
    </location>
</feature>
<name>A0A0C1N8P2_9CYAN</name>
<keyword evidence="9 12" id="KW-0511">Multifunctional enzyme</keyword>
<dbReference type="EC" id="2.7.7.70" evidence="12"/>
<evidence type="ECO:0000256" key="9">
    <source>
        <dbReference type="ARBA" id="ARBA00023268"/>
    </source>
</evidence>
<dbReference type="GO" id="GO:0097171">
    <property type="term" value="P:ADP-L-glycero-beta-D-manno-heptose biosynthetic process"/>
    <property type="evidence" value="ECO:0007669"/>
    <property type="project" value="UniProtKB-UniPathway"/>
</dbReference>
<dbReference type="RefSeq" id="WP_050046308.1">
    <property type="nucleotide sequence ID" value="NZ_JHEG04000001.1"/>
</dbReference>
<dbReference type="InterPro" id="IPR029056">
    <property type="entry name" value="Ribokinase-like"/>
</dbReference>
<dbReference type="GO" id="GO:0005829">
    <property type="term" value="C:cytosol"/>
    <property type="evidence" value="ECO:0007669"/>
    <property type="project" value="TreeGrafter"/>
</dbReference>
<keyword evidence="17" id="KW-1185">Reference proteome</keyword>
<dbReference type="InterPro" id="IPR011611">
    <property type="entry name" value="PfkB_dom"/>
</dbReference>
<dbReference type="PANTHER" id="PTHR46969:SF1">
    <property type="entry name" value="BIFUNCTIONAL PROTEIN HLDE"/>
    <property type="match status" value="1"/>
</dbReference>
<evidence type="ECO:0000256" key="2">
    <source>
        <dbReference type="ARBA" id="ARBA00003753"/>
    </source>
</evidence>
<evidence type="ECO:0000256" key="12">
    <source>
        <dbReference type="HAMAP-Rule" id="MF_01603"/>
    </source>
</evidence>
<dbReference type="Pfam" id="PF00294">
    <property type="entry name" value="PfkB"/>
    <property type="match status" value="1"/>
</dbReference>
<feature type="active site" evidence="12">
    <location>
        <position position="283"/>
    </location>
</feature>
<dbReference type="InterPro" id="IPR023030">
    <property type="entry name" value="Bifunc_HldE"/>
</dbReference>
<keyword evidence="8 12" id="KW-0067">ATP-binding</keyword>
<dbReference type="InterPro" id="IPR002173">
    <property type="entry name" value="Carboh/pur_kinase_PfkB_CS"/>
</dbReference>
<dbReference type="HAMAP" id="MF_01603">
    <property type="entry name" value="HldE"/>
    <property type="match status" value="1"/>
</dbReference>
<dbReference type="UniPathway" id="UPA00958"/>
<protein>
    <recommendedName>
        <fullName evidence="12">Bifunctional protein HldE</fullName>
    </recommendedName>
    <domain>
        <recommendedName>
            <fullName evidence="12">D-beta-D-heptose 7-phosphate kinase</fullName>
            <ecNumber evidence="12">2.7.1.167</ecNumber>
        </recommendedName>
        <alternativeName>
            <fullName evidence="12">D-beta-D-heptose 7-phosphotransferase</fullName>
        </alternativeName>
        <alternativeName>
            <fullName evidence="12">D-glycero-beta-D-manno-heptose-7-phosphate kinase</fullName>
        </alternativeName>
    </domain>
    <domain>
        <recommendedName>
            <fullName evidence="12">D-beta-D-heptose 1-phosphate adenylyltransferase</fullName>
            <ecNumber evidence="12">2.7.7.70</ecNumber>
        </recommendedName>
        <alternativeName>
            <fullName evidence="12">D-glycero-beta-D-manno-heptose 1-phosphate adenylyltransferase</fullName>
        </alternativeName>
    </domain>
</protein>
<dbReference type="EMBL" id="JHEG02000058">
    <property type="protein sequence ID" value="KIE08956.1"/>
    <property type="molecule type" value="Genomic_DNA"/>
</dbReference>
<dbReference type="OrthoDB" id="9802794at2"/>
<comment type="similarity">
    <text evidence="12">In the N-terminal section; belongs to the carbohydrate kinase PfkB family.</text>
</comment>
<evidence type="ECO:0000313" key="15">
    <source>
        <dbReference type="EMBL" id="KAF3885355.1"/>
    </source>
</evidence>
<dbReference type="PROSITE" id="PS00583">
    <property type="entry name" value="PFKB_KINASES_1"/>
    <property type="match status" value="1"/>
</dbReference>
<comment type="function">
    <text evidence="1 12">Catalyzes the phosphorylation of D-glycero-D-manno-heptose 7-phosphate at the C-1 position to selectively form D-glycero-beta-D-manno-heptose-1,7-bisphosphate.</text>
</comment>
<organism evidence="16">
    <name type="scientific">Tolypothrix bouteillei VB521301</name>
    <dbReference type="NCBI Taxonomy" id="1479485"/>
    <lineage>
        <taxon>Bacteria</taxon>
        <taxon>Bacillati</taxon>
        <taxon>Cyanobacteriota</taxon>
        <taxon>Cyanophyceae</taxon>
        <taxon>Nostocales</taxon>
        <taxon>Tolypothrichaceae</taxon>
        <taxon>Tolypothrix</taxon>
    </lineage>
</organism>